<dbReference type="AlphaFoldDB" id="A0A2S4VHF9"/>
<organism evidence="1 2">
    <name type="scientific">Puccinia striiformis</name>
    <dbReference type="NCBI Taxonomy" id="27350"/>
    <lineage>
        <taxon>Eukaryota</taxon>
        <taxon>Fungi</taxon>
        <taxon>Dikarya</taxon>
        <taxon>Basidiomycota</taxon>
        <taxon>Pucciniomycotina</taxon>
        <taxon>Pucciniomycetes</taxon>
        <taxon>Pucciniales</taxon>
        <taxon>Pucciniaceae</taxon>
        <taxon>Puccinia</taxon>
    </lineage>
</organism>
<accession>A0A2S4VHF9</accession>
<evidence type="ECO:0000313" key="1">
    <source>
        <dbReference type="EMBL" id="POW08957.1"/>
    </source>
</evidence>
<gene>
    <name evidence="1" type="ORF">PSHT_09361</name>
</gene>
<reference evidence="1 2" key="1">
    <citation type="submission" date="2017-12" db="EMBL/GenBank/DDBJ databases">
        <title>Gene loss provides genomic basis for host adaptation in cereal stripe rust fungi.</title>
        <authorList>
            <person name="Xia C."/>
        </authorList>
    </citation>
    <scope>NUCLEOTIDE SEQUENCE [LARGE SCALE GENOMIC DNA]</scope>
    <source>
        <strain evidence="1 2">93TX-2</strain>
    </source>
</reference>
<name>A0A2S4VHF9_9BASI</name>
<dbReference type="VEuPathDB" id="FungiDB:PSHT_09361"/>
<reference evidence="2" key="3">
    <citation type="journal article" date="2018" name="Mol. Plant Microbe Interact.">
        <title>Genome sequence resources for the wheat stripe rust pathogen (Puccinia striiformis f. sp. tritici) and the barley stripe rust pathogen (Puccinia striiformis f. sp. hordei).</title>
        <authorList>
            <person name="Xia C."/>
            <person name="Wang M."/>
            <person name="Yin C."/>
            <person name="Cornejo O.E."/>
            <person name="Hulbert S.H."/>
            <person name="Chen X."/>
        </authorList>
    </citation>
    <scope>NUCLEOTIDE SEQUENCE [LARGE SCALE GENOMIC DNA]</scope>
    <source>
        <strain evidence="2">93TX-2</strain>
    </source>
</reference>
<reference evidence="2" key="2">
    <citation type="journal article" date="2018" name="BMC Genomics">
        <title>Genomic insights into host adaptation between the wheat stripe rust pathogen (Puccinia striiformis f. sp. tritici) and the barley stripe rust pathogen (Puccinia striiformis f. sp. hordei).</title>
        <authorList>
            <person name="Xia C."/>
            <person name="Wang M."/>
            <person name="Yin C."/>
            <person name="Cornejo O.E."/>
            <person name="Hulbert S.H."/>
            <person name="Chen X."/>
        </authorList>
    </citation>
    <scope>NUCLEOTIDE SEQUENCE [LARGE SCALE GENOMIC DNA]</scope>
    <source>
        <strain evidence="2">93TX-2</strain>
    </source>
</reference>
<dbReference type="OrthoDB" id="10547075at2759"/>
<sequence length="136" mass="15515">MSNTSTPNPSIYTISTDYPPTSSFNEDGNPISSFGSIHTPPFLREMVEDVFGGSLNGSNYCILISGEQLAPRVLCKSHRTDHYQFLMLINWTTKRTQSASSIEERQTRFEERTYHSLTVSLRRKSNHRLLKITTLQ</sequence>
<dbReference type="VEuPathDB" id="FungiDB:PSTT_09800"/>
<keyword evidence="2" id="KW-1185">Reference proteome</keyword>
<dbReference type="EMBL" id="PKSM01000132">
    <property type="protein sequence ID" value="POW08957.1"/>
    <property type="molecule type" value="Genomic_DNA"/>
</dbReference>
<protein>
    <submittedName>
        <fullName evidence="1">Uncharacterized protein</fullName>
    </submittedName>
</protein>
<comment type="caution">
    <text evidence="1">The sequence shown here is derived from an EMBL/GenBank/DDBJ whole genome shotgun (WGS) entry which is preliminary data.</text>
</comment>
<proteinExistence type="predicted"/>
<evidence type="ECO:0000313" key="2">
    <source>
        <dbReference type="Proteomes" id="UP000238274"/>
    </source>
</evidence>
<dbReference type="Proteomes" id="UP000238274">
    <property type="component" value="Unassembled WGS sequence"/>
</dbReference>